<feature type="transmembrane region" description="Helical" evidence="1">
    <location>
        <begin position="28"/>
        <end position="45"/>
    </location>
</feature>
<keyword evidence="1" id="KW-0812">Transmembrane</keyword>
<sequence length="53" mass="6120">MENKKIWWSAVAGTIIASGIFLSRYHDYFIMICFLGLLIFGFILTPPKENPKK</sequence>
<gene>
    <name evidence="2" type="ORF">NCTC13489_01857</name>
</gene>
<dbReference type="EMBL" id="LR134441">
    <property type="protein sequence ID" value="VEH99914.1"/>
    <property type="molecule type" value="Genomic_DNA"/>
</dbReference>
<dbReference type="AlphaFoldDB" id="A0A448NS83"/>
<protein>
    <submittedName>
        <fullName evidence="2">Uncharacterized protein</fullName>
    </submittedName>
</protein>
<organism evidence="2 3">
    <name type="scientific">Kaistella antarctica</name>
    <dbReference type="NCBI Taxonomy" id="266748"/>
    <lineage>
        <taxon>Bacteria</taxon>
        <taxon>Pseudomonadati</taxon>
        <taxon>Bacteroidota</taxon>
        <taxon>Flavobacteriia</taxon>
        <taxon>Flavobacteriales</taxon>
        <taxon>Weeksellaceae</taxon>
        <taxon>Chryseobacterium group</taxon>
        <taxon>Kaistella</taxon>
    </lineage>
</organism>
<accession>A0A448NS83</accession>
<name>A0A448NS83_9FLAO</name>
<dbReference type="KEGG" id="cant:NCTC13489_01857"/>
<feature type="transmembrane region" description="Helical" evidence="1">
    <location>
        <begin position="6"/>
        <end position="23"/>
    </location>
</feature>
<proteinExistence type="predicted"/>
<evidence type="ECO:0000313" key="3">
    <source>
        <dbReference type="Proteomes" id="UP000270036"/>
    </source>
</evidence>
<keyword evidence="1" id="KW-1133">Transmembrane helix</keyword>
<evidence type="ECO:0000256" key="1">
    <source>
        <dbReference type="SAM" id="Phobius"/>
    </source>
</evidence>
<dbReference type="Proteomes" id="UP000270036">
    <property type="component" value="Chromosome"/>
</dbReference>
<dbReference type="RefSeq" id="WP_156030672.1">
    <property type="nucleotide sequence ID" value="NZ_FOIX01000001.1"/>
</dbReference>
<reference evidence="2 3" key="1">
    <citation type="submission" date="2018-12" db="EMBL/GenBank/DDBJ databases">
        <authorList>
            <consortium name="Pathogen Informatics"/>
        </authorList>
    </citation>
    <scope>NUCLEOTIDE SEQUENCE [LARGE SCALE GENOMIC DNA]</scope>
    <source>
        <strain evidence="2 3">NCTC13489</strain>
    </source>
</reference>
<keyword evidence="1" id="KW-0472">Membrane</keyword>
<evidence type="ECO:0000313" key="2">
    <source>
        <dbReference type="EMBL" id="VEH99914.1"/>
    </source>
</evidence>